<sequence length="125" mass="14005">MGTLRFPLDPFSYTQDPRSRKLHSELRDGDYVFVADRHGEIYVLPDGPHLHPKVLGNGEPASYAGDMTIENGVITHLTNLSGTFQFDDPSGLRDVCERCRAVGYLIRPQAVKFFDPESGHCEVLE</sequence>
<dbReference type="KEGG" id="pbs:Plabr_0611"/>
<proteinExistence type="predicted"/>
<name>F0SF83_RUBBR</name>
<evidence type="ECO:0000313" key="2">
    <source>
        <dbReference type="Proteomes" id="UP000006860"/>
    </source>
</evidence>
<protein>
    <submittedName>
        <fullName evidence="1">Uncharacterized protein</fullName>
    </submittedName>
</protein>
<dbReference type="STRING" id="756272.Plabr_0611"/>
<dbReference type="EMBL" id="CP002546">
    <property type="protein sequence ID" value="ADY58238.1"/>
    <property type="molecule type" value="Genomic_DNA"/>
</dbReference>
<keyword evidence="2" id="KW-1185">Reference proteome</keyword>
<evidence type="ECO:0000313" key="1">
    <source>
        <dbReference type="EMBL" id="ADY58238.1"/>
    </source>
</evidence>
<reference evidence="2" key="1">
    <citation type="submission" date="2011-02" db="EMBL/GenBank/DDBJ databases">
        <title>The complete genome of Planctomyces brasiliensis DSM 5305.</title>
        <authorList>
            <person name="Lucas S."/>
            <person name="Copeland A."/>
            <person name="Lapidus A."/>
            <person name="Bruce D."/>
            <person name="Goodwin L."/>
            <person name="Pitluck S."/>
            <person name="Kyrpides N."/>
            <person name="Mavromatis K."/>
            <person name="Pagani I."/>
            <person name="Ivanova N."/>
            <person name="Ovchinnikova G."/>
            <person name="Lu M."/>
            <person name="Detter J.C."/>
            <person name="Han C."/>
            <person name="Land M."/>
            <person name="Hauser L."/>
            <person name="Markowitz V."/>
            <person name="Cheng J.-F."/>
            <person name="Hugenholtz P."/>
            <person name="Woyke T."/>
            <person name="Wu D."/>
            <person name="Tindall B."/>
            <person name="Pomrenke H.G."/>
            <person name="Brambilla E."/>
            <person name="Klenk H.-P."/>
            <person name="Eisen J.A."/>
        </authorList>
    </citation>
    <scope>NUCLEOTIDE SEQUENCE [LARGE SCALE GENOMIC DNA]</scope>
    <source>
        <strain evidence="2">ATCC 49424 / DSM 5305 / JCM 21570 / NBRC 103401 / IFAM 1448</strain>
    </source>
</reference>
<dbReference type="AlphaFoldDB" id="F0SF83"/>
<dbReference type="HOGENOM" id="CLU_1991026_0_0_0"/>
<dbReference type="Proteomes" id="UP000006860">
    <property type="component" value="Chromosome"/>
</dbReference>
<gene>
    <name evidence="1" type="ordered locus">Plabr_0611</name>
</gene>
<organism evidence="1 2">
    <name type="scientific">Rubinisphaera brasiliensis (strain ATCC 49424 / DSM 5305 / JCM 21570 / IAM 15109 / NBRC 103401 / IFAM 1448)</name>
    <name type="common">Planctomyces brasiliensis</name>
    <dbReference type="NCBI Taxonomy" id="756272"/>
    <lineage>
        <taxon>Bacteria</taxon>
        <taxon>Pseudomonadati</taxon>
        <taxon>Planctomycetota</taxon>
        <taxon>Planctomycetia</taxon>
        <taxon>Planctomycetales</taxon>
        <taxon>Planctomycetaceae</taxon>
        <taxon>Rubinisphaera</taxon>
    </lineage>
</organism>
<accession>F0SF83</accession>